<dbReference type="AlphaFoldDB" id="A0A1I3THQ0"/>
<name>A0A1I3THQ0_9RHOB</name>
<keyword evidence="1" id="KW-0328">Glycosyltransferase</keyword>
<proteinExistence type="predicted"/>
<keyword evidence="6" id="KW-1185">Reference proteome</keyword>
<feature type="domain" description="DUF4422" evidence="4">
    <location>
        <begin position="4"/>
        <end position="242"/>
    </location>
</feature>
<evidence type="ECO:0000256" key="3">
    <source>
        <dbReference type="ARBA" id="ARBA00022723"/>
    </source>
</evidence>
<dbReference type="InterPro" id="IPR029044">
    <property type="entry name" value="Nucleotide-diphossugar_trans"/>
</dbReference>
<evidence type="ECO:0000313" key="6">
    <source>
        <dbReference type="Proteomes" id="UP000199110"/>
    </source>
</evidence>
<evidence type="ECO:0000259" key="4">
    <source>
        <dbReference type="Pfam" id="PF14393"/>
    </source>
</evidence>
<protein>
    <submittedName>
        <fullName evidence="5">Lipopolysaccharide biosynthesis protein, LPS:glycosyltransferase</fullName>
    </submittedName>
</protein>
<dbReference type="STRING" id="390807.SAMN04488095_3463"/>
<reference evidence="5 6" key="1">
    <citation type="submission" date="2016-10" db="EMBL/GenBank/DDBJ databases">
        <authorList>
            <person name="de Groot N.N."/>
        </authorList>
    </citation>
    <scope>NUCLEOTIDE SEQUENCE [LARGE SCALE GENOMIC DNA]</scope>
    <source>
        <strain evidence="5 6">DSM 19073</strain>
    </source>
</reference>
<dbReference type="PANTHER" id="PTHR13778">
    <property type="entry name" value="GLYCOSYLTRANSFERASE 8 DOMAIN-CONTAINING PROTEIN"/>
    <property type="match status" value="1"/>
</dbReference>
<dbReference type="InterPro" id="IPR050748">
    <property type="entry name" value="Glycosyltrans_8_dom-fam"/>
</dbReference>
<evidence type="ECO:0000256" key="2">
    <source>
        <dbReference type="ARBA" id="ARBA00022679"/>
    </source>
</evidence>
<dbReference type="GO" id="GO:0046872">
    <property type="term" value="F:metal ion binding"/>
    <property type="evidence" value="ECO:0007669"/>
    <property type="project" value="UniProtKB-KW"/>
</dbReference>
<dbReference type="Pfam" id="PF14393">
    <property type="entry name" value="DUF4422"/>
    <property type="match status" value="1"/>
</dbReference>
<keyword evidence="2 5" id="KW-0808">Transferase</keyword>
<accession>A0A1I3THQ0</accession>
<evidence type="ECO:0000313" key="5">
    <source>
        <dbReference type="EMBL" id="SFJ70754.1"/>
    </source>
</evidence>
<dbReference type="Proteomes" id="UP000199110">
    <property type="component" value="Unassembled WGS sequence"/>
</dbReference>
<gene>
    <name evidence="5" type="ORF">SAMN04488095_3463</name>
</gene>
<evidence type="ECO:0000256" key="1">
    <source>
        <dbReference type="ARBA" id="ARBA00022676"/>
    </source>
</evidence>
<dbReference type="OrthoDB" id="5672604at2"/>
<keyword evidence="3" id="KW-0479">Metal-binding</keyword>
<dbReference type="RefSeq" id="WP_092783854.1">
    <property type="nucleotide sequence ID" value="NZ_FORA01000005.1"/>
</dbReference>
<dbReference type="CDD" id="cd04194">
    <property type="entry name" value="GT8_A4GalT_like"/>
    <property type="match status" value="1"/>
</dbReference>
<sequence length="636" mass="72543">MISIYVNYFAPAKIIETDVLRPIQVGAANSDLKLDMIGDDTGDNISARNPAYCEMTGIYWAWKNDRKSDVFGFMHYRRFFDFRSEPSRQIDQHGLMYHPQLDESLIKKYGLTRDVIEKVMDGCDMLVPAPFDVRGAGPANLRVHYETAPHHHIEDLDLAGRILGELSPEYVPYFDKAMSGRLLYPNNMFLFTREVFEEYCSWIFPILERLDAEIDVSEYSWQEARAVGYIAERLLTVFILRQKATKPRLVIKELERVFVRDTTADPEEPPLPETDKSIITVVASCDAAYIPHLGALVESIFSTTSSDYFLDFIVLDGGLGEGGRRLIRKIGQARADSSISFVDMTQKYLGLSVHSGFSRATFFRLSLPDILTKRDRILFLDTDMVVVDDIAVLYNMDLDGALIAAAPDLVIRAFAKMGVPSLHETGSLKTADYIADHLNMSLNGKPAIESYHQAGTLVMDLKGLRASGILRDAITDLAENTYWFLDQDILNKHLFGKIKSISSRWNVLWMDHDHSSLLSDGDRKMYEQSFENPAIVHYAGIGKPWRNSLNPLSHYYWEALRGTPWYETILFEFLDRRYLPHDPNAARMALQDPSLVKDRGVLRRATTATWRALPHRIKVKIWPLANRVKRAIDKDQ</sequence>
<dbReference type="InterPro" id="IPR002495">
    <property type="entry name" value="Glyco_trans_8"/>
</dbReference>
<organism evidence="5 6">
    <name type="scientific">Jannaschia pohangensis</name>
    <dbReference type="NCBI Taxonomy" id="390807"/>
    <lineage>
        <taxon>Bacteria</taxon>
        <taxon>Pseudomonadati</taxon>
        <taxon>Pseudomonadota</taxon>
        <taxon>Alphaproteobacteria</taxon>
        <taxon>Rhodobacterales</taxon>
        <taxon>Roseobacteraceae</taxon>
        <taxon>Jannaschia</taxon>
    </lineage>
</organism>
<dbReference type="EMBL" id="FORA01000005">
    <property type="protein sequence ID" value="SFJ70754.1"/>
    <property type="molecule type" value="Genomic_DNA"/>
</dbReference>
<dbReference type="PANTHER" id="PTHR13778:SF47">
    <property type="entry name" value="LIPOPOLYSACCHARIDE 1,3-GALACTOSYLTRANSFERASE"/>
    <property type="match status" value="1"/>
</dbReference>
<dbReference type="GO" id="GO:0016757">
    <property type="term" value="F:glycosyltransferase activity"/>
    <property type="evidence" value="ECO:0007669"/>
    <property type="project" value="UniProtKB-KW"/>
</dbReference>
<dbReference type="SUPFAM" id="SSF53448">
    <property type="entry name" value="Nucleotide-diphospho-sugar transferases"/>
    <property type="match status" value="1"/>
</dbReference>
<dbReference type="Pfam" id="PF01501">
    <property type="entry name" value="Glyco_transf_8"/>
    <property type="match status" value="1"/>
</dbReference>
<dbReference type="InterPro" id="IPR025536">
    <property type="entry name" value="DUF4422"/>
</dbReference>
<dbReference type="Gene3D" id="3.90.550.10">
    <property type="entry name" value="Spore Coat Polysaccharide Biosynthesis Protein SpsA, Chain A"/>
    <property type="match status" value="1"/>
</dbReference>